<organism evidence="2 3">
    <name type="scientific">Crenichthys baileyi</name>
    <name type="common">White River springfish</name>
    <dbReference type="NCBI Taxonomy" id="28760"/>
    <lineage>
        <taxon>Eukaryota</taxon>
        <taxon>Metazoa</taxon>
        <taxon>Chordata</taxon>
        <taxon>Craniata</taxon>
        <taxon>Vertebrata</taxon>
        <taxon>Euteleostomi</taxon>
        <taxon>Actinopterygii</taxon>
        <taxon>Neopterygii</taxon>
        <taxon>Teleostei</taxon>
        <taxon>Neoteleostei</taxon>
        <taxon>Acanthomorphata</taxon>
        <taxon>Ovalentaria</taxon>
        <taxon>Atherinomorphae</taxon>
        <taxon>Cyprinodontiformes</taxon>
        <taxon>Goodeidae</taxon>
        <taxon>Crenichthys</taxon>
    </lineage>
</organism>
<feature type="region of interest" description="Disordered" evidence="1">
    <location>
        <begin position="70"/>
        <end position="105"/>
    </location>
</feature>
<gene>
    <name evidence="2" type="ORF">CRENBAI_021597</name>
</gene>
<dbReference type="Proteomes" id="UP001311232">
    <property type="component" value="Unassembled WGS sequence"/>
</dbReference>
<feature type="region of interest" description="Disordered" evidence="1">
    <location>
        <begin position="1"/>
        <end position="50"/>
    </location>
</feature>
<feature type="compositionally biased region" description="Basic and acidic residues" evidence="1">
    <location>
        <begin position="86"/>
        <end position="98"/>
    </location>
</feature>
<protein>
    <submittedName>
        <fullName evidence="2">Uncharacterized protein</fullName>
    </submittedName>
</protein>
<evidence type="ECO:0000313" key="2">
    <source>
        <dbReference type="EMBL" id="KAK5618143.1"/>
    </source>
</evidence>
<dbReference type="AlphaFoldDB" id="A0AAV9S9P8"/>
<reference evidence="2 3" key="1">
    <citation type="submission" date="2021-06" db="EMBL/GenBank/DDBJ databases">
        <authorList>
            <person name="Palmer J.M."/>
        </authorList>
    </citation>
    <scope>NUCLEOTIDE SEQUENCE [LARGE SCALE GENOMIC DNA]</scope>
    <source>
        <strain evidence="2 3">MEX-2019</strain>
        <tissue evidence="2">Muscle</tissue>
    </source>
</reference>
<keyword evidence="3" id="KW-1185">Reference proteome</keyword>
<comment type="caution">
    <text evidence="2">The sequence shown here is derived from an EMBL/GenBank/DDBJ whole genome shotgun (WGS) entry which is preliminary data.</text>
</comment>
<sequence>MHDSSQKTLNYRRRNRQGKQENTGWSEMRKEERVREEGKERGHASDMHRCSLQASHIKASKVALCPRQELDGVQEQQRTEGAVQKSEPDRYLKSKEDSNPGFCSPPSCCKAVRNSDTLHPSSDIARSTTMLNWIMNPHPQETR</sequence>
<accession>A0AAV9S9P8</accession>
<dbReference type="EMBL" id="JAHHUM010000637">
    <property type="protein sequence ID" value="KAK5618143.1"/>
    <property type="molecule type" value="Genomic_DNA"/>
</dbReference>
<feature type="compositionally biased region" description="Basic and acidic residues" evidence="1">
    <location>
        <begin position="27"/>
        <end position="49"/>
    </location>
</feature>
<name>A0AAV9S9P8_9TELE</name>
<evidence type="ECO:0000313" key="3">
    <source>
        <dbReference type="Proteomes" id="UP001311232"/>
    </source>
</evidence>
<evidence type="ECO:0000256" key="1">
    <source>
        <dbReference type="SAM" id="MobiDB-lite"/>
    </source>
</evidence>
<proteinExistence type="predicted"/>